<dbReference type="EMBL" id="CP080467">
    <property type="protein sequence ID" value="UNO47945.1"/>
    <property type="molecule type" value="Genomic_DNA"/>
</dbReference>
<dbReference type="OrthoDB" id="9803237at2"/>
<dbReference type="eggNOG" id="COG0587">
    <property type="taxonomic scope" value="Bacteria"/>
</dbReference>
<accession>T0C5C5</accession>
<sequence>MLERVWDDISKSADYSFNASHSVAYATLAYWCGYLKAHYPVYYMTAVFNNTDKPDKLVKYMDDARAMGIRILPPHINKSGKKFTVDKDGIRFGLSSIKFVGDKAVDEILELRPFTSYLNFEERVSSKVNSRMRESLRASGAFSELDGTKVDPNAQQQVTGMYISESPFTLYRDIVNRFSMDWEAVRNAQPNATIKFCATIGAVKKSKVKKKTSKQYGRAMAFMSVRMENADEPIRCTLFPNTYDKVKDVVKEGVAVYIVATVQKPLDVLVQNVMPLEQMKDMLTMI</sequence>
<accession>A0A9E6ZPB5</accession>
<gene>
    <name evidence="2" type="ORF">K1I37_14820</name>
</gene>
<dbReference type="KEGG" id="aaco:K1I37_14820"/>
<evidence type="ECO:0000313" key="2">
    <source>
        <dbReference type="EMBL" id="UNO47945.1"/>
    </source>
</evidence>
<reference evidence="3" key="1">
    <citation type="journal article" date="2022" name="G3 (Bethesda)">
        <title>Unveiling the complete genome sequence of Alicyclobacillus acidoterrestris DSM 3922T, a taint-producing strain.</title>
        <authorList>
            <person name="Leonardo I.C."/>
            <person name="Barreto Crespo M.T."/>
            <person name="Gaspar F.B."/>
        </authorList>
    </citation>
    <scope>NUCLEOTIDE SEQUENCE [LARGE SCALE GENOMIC DNA]</scope>
    <source>
        <strain evidence="3">DSM 3922</strain>
    </source>
</reference>
<name>T0C5C5_ALIAG</name>
<dbReference type="Pfam" id="PF14579">
    <property type="entry name" value="HHH_6"/>
    <property type="match status" value="1"/>
</dbReference>
<feature type="domain" description="DNA polymerase helix-hairpin-helix motif" evidence="1">
    <location>
        <begin position="68"/>
        <end position="148"/>
    </location>
</feature>
<dbReference type="PANTHER" id="PTHR32294">
    <property type="entry name" value="DNA POLYMERASE III SUBUNIT ALPHA"/>
    <property type="match status" value="1"/>
</dbReference>
<dbReference type="STRING" id="1356854.N007_05705"/>
<keyword evidence="3" id="KW-1185">Reference proteome</keyword>
<evidence type="ECO:0000313" key="3">
    <source>
        <dbReference type="Proteomes" id="UP000829401"/>
    </source>
</evidence>
<dbReference type="PANTHER" id="PTHR32294:SF0">
    <property type="entry name" value="DNA POLYMERASE III SUBUNIT ALPHA"/>
    <property type="match status" value="1"/>
</dbReference>
<organism evidence="2 3">
    <name type="scientific">Alicyclobacillus acidoterrestris (strain ATCC 49025 / DSM 3922 / CIP 106132 / NCIMB 13137 / GD3B)</name>
    <dbReference type="NCBI Taxonomy" id="1356854"/>
    <lineage>
        <taxon>Bacteria</taxon>
        <taxon>Bacillati</taxon>
        <taxon>Bacillota</taxon>
        <taxon>Bacilli</taxon>
        <taxon>Bacillales</taxon>
        <taxon>Alicyclobacillaceae</taxon>
        <taxon>Alicyclobacillus</taxon>
    </lineage>
</organism>
<dbReference type="Gene3D" id="1.10.150.870">
    <property type="match status" value="1"/>
</dbReference>
<dbReference type="Proteomes" id="UP000829401">
    <property type="component" value="Chromosome"/>
</dbReference>
<evidence type="ECO:0000259" key="1">
    <source>
        <dbReference type="Pfam" id="PF14579"/>
    </source>
</evidence>
<dbReference type="AlphaFoldDB" id="T0C5C5"/>
<proteinExistence type="predicted"/>
<dbReference type="CDD" id="cd04485">
    <property type="entry name" value="DnaE_OBF"/>
    <property type="match status" value="1"/>
</dbReference>
<dbReference type="InterPro" id="IPR029460">
    <property type="entry name" value="DNAPol_HHH"/>
</dbReference>
<dbReference type="InterPro" id="IPR004805">
    <property type="entry name" value="DnaE2/DnaE/PolC"/>
</dbReference>
<dbReference type="GO" id="GO:0006260">
    <property type="term" value="P:DNA replication"/>
    <property type="evidence" value="ECO:0007669"/>
    <property type="project" value="InterPro"/>
</dbReference>
<dbReference type="RefSeq" id="WP_021296184.1">
    <property type="nucleotide sequence ID" value="NZ_AURB01000124.1"/>
</dbReference>
<protein>
    <recommendedName>
        <fullName evidence="1">DNA polymerase helix-hairpin-helix motif domain-containing protein</fullName>
    </recommendedName>
</protein>
<dbReference type="GO" id="GO:0008408">
    <property type="term" value="F:3'-5' exonuclease activity"/>
    <property type="evidence" value="ECO:0007669"/>
    <property type="project" value="InterPro"/>
</dbReference>